<evidence type="ECO:0000256" key="3">
    <source>
        <dbReference type="ARBA" id="ARBA00022989"/>
    </source>
</evidence>
<evidence type="ECO:0000256" key="2">
    <source>
        <dbReference type="ARBA" id="ARBA00022692"/>
    </source>
</evidence>
<reference evidence="8" key="1">
    <citation type="journal article" date="2021" name="PeerJ">
        <title>Extensive microbial diversity within the chicken gut microbiome revealed by metagenomics and culture.</title>
        <authorList>
            <person name="Gilroy R."/>
            <person name="Ravi A."/>
            <person name="Getino M."/>
            <person name="Pursley I."/>
            <person name="Horton D.L."/>
            <person name="Alikhan N.F."/>
            <person name="Baker D."/>
            <person name="Gharbi K."/>
            <person name="Hall N."/>
            <person name="Watson M."/>
            <person name="Adriaenssens E.M."/>
            <person name="Foster-Nyarko E."/>
            <person name="Jarju S."/>
            <person name="Secka A."/>
            <person name="Antonio M."/>
            <person name="Oren A."/>
            <person name="Chaudhuri R.R."/>
            <person name="La Ragione R."/>
            <person name="Hildebrand F."/>
            <person name="Pallen M.J."/>
        </authorList>
    </citation>
    <scope>NUCLEOTIDE SEQUENCE</scope>
    <source>
        <strain evidence="8">ChiGjej1B1-98</strain>
    </source>
</reference>
<dbReference type="CDD" id="cd08010">
    <property type="entry name" value="MltG_like"/>
    <property type="match status" value="1"/>
</dbReference>
<accession>A0A9D2C9D4</accession>
<dbReference type="GO" id="GO:0009252">
    <property type="term" value="P:peptidoglycan biosynthetic process"/>
    <property type="evidence" value="ECO:0007669"/>
    <property type="project" value="UniProtKB-UniRule"/>
</dbReference>
<keyword evidence="1 7" id="KW-1003">Cell membrane</keyword>
<dbReference type="Gene3D" id="3.30.160.60">
    <property type="entry name" value="Classic Zinc Finger"/>
    <property type="match status" value="1"/>
</dbReference>
<sequence>MARDELKRSTYVETKKRGLAPLFITLGVILVLVIGGALGIERFLSSWNAGPEDYEGNGVDPVSVTIPDGANWTEAANILAEDDVIASPEALIEIVVEDDSIILQPGTFELRTQMSAQAALDVLTDPASLQIWTVTIPEGFVITQLFERLAEHTGFSAEEYAAAAEDPGAYDGVSEDSTTLEGWLFPATYEFSPDSTPESILQVMVDRMVESLDQHGVAEDERHEVLTMAALVQREGRSHDDFTRMSRVFFNRIDQGMLLQSDATVAYGTGHLHVVTTTPEEREDADNPYNTYVHEGLPPGPIGAPGDDAINAALNPADGPWLFFVTVNPETGETLFAETYDEHLENVGLFQQWLRENPEWGS</sequence>
<keyword evidence="5 7" id="KW-0456">Lyase</keyword>
<keyword evidence="4 7" id="KW-0472">Membrane</keyword>
<protein>
    <recommendedName>
        <fullName evidence="7">Endolytic murein transglycosylase</fullName>
        <ecNumber evidence="7">4.2.2.29</ecNumber>
    </recommendedName>
    <alternativeName>
        <fullName evidence="7">Peptidoglycan lytic transglycosylase</fullName>
    </alternativeName>
    <alternativeName>
        <fullName evidence="7">Peptidoglycan polymerization terminase</fullName>
    </alternativeName>
</protein>
<dbReference type="PANTHER" id="PTHR30518">
    <property type="entry name" value="ENDOLYTIC MUREIN TRANSGLYCOSYLASE"/>
    <property type="match status" value="1"/>
</dbReference>
<dbReference type="GO" id="GO:0005886">
    <property type="term" value="C:plasma membrane"/>
    <property type="evidence" value="ECO:0007669"/>
    <property type="project" value="UniProtKB-SubCell"/>
</dbReference>
<dbReference type="Pfam" id="PF02618">
    <property type="entry name" value="YceG"/>
    <property type="match status" value="1"/>
</dbReference>
<dbReference type="GO" id="GO:0008932">
    <property type="term" value="F:lytic endotransglycosylase activity"/>
    <property type="evidence" value="ECO:0007669"/>
    <property type="project" value="UniProtKB-UniRule"/>
</dbReference>
<dbReference type="AlphaFoldDB" id="A0A9D2C9D4"/>
<evidence type="ECO:0000256" key="6">
    <source>
        <dbReference type="ARBA" id="ARBA00023316"/>
    </source>
</evidence>
<dbReference type="NCBIfam" id="TIGR00247">
    <property type="entry name" value="endolytic transglycosylase MltG"/>
    <property type="match status" value="1"/>
</dbReference>
<dbReference type="Gene3D" id="3.30.1490.480">
    <property type="entry name" value="Endolytic murein transglycosylase"/>
    <property type="match status" value="1"/>
</dbReference>
<comment type="similarity">
    <text evidence="7">Belongs to the transglycosylase MltG family.</text>
</comment>
<evidence type="ECO:0000256" key="1">
    <source>
        <dbReference type="ARBA" id="ARBA00022475"/>
    </source>
</evidence>
<dbReference type="EC" id="4.2.2.29" evidence="7"/>
<keyword evidence="2 7" id="KW-0812">Transmembrane</keyword>
<evidence type="ECO:0000256" key="4">
    <source>
        <dbReference type="ARBA" id="ARBA00023136"/>
    </source>
</evidence>
<proteinExistence type="inferred from homology"/>
<organism evidence="8 9">
    <name type="scientific">Candidatus Agrococcus pullicola</name>
    <dbReference type="NCBI Taxonomy" id="2838429"/>
    <lineage>
        <taxon>Bacteria</taxon>
        <taxon>Bacillati</taxon>
        <taxon>Actinomycetota</taxon>
        <taxon>Actinomycetes</taxon>
        <taxon>Micrococcales</taxon>
        <taxon>Microbacteriaceae</taxon>
        <taxon>Agrococcus</taxon>
    </lineage>
</organism>
<reference evidence="8" key="2">
    <citation type="submission" date="2021-04" db="EMBL/GenBank/DDBJ databases">
        <authorList>
            <person name="Gilroy R."/>
        </authorList>
    </citation>
    <scope>NUCLEOTIDE SEQUENCE</scope>
    <source>
        <strain evidence="8">ChiGjej1B1-98</strain>
    </source>
</reference>
<dbReference type="PANTHER" id="PTHR30518:SF2">
    <property type="entry name" value="ENDOLYTIC MUREIN TRANSGLYCOSYLASE"/>
    <property type="match status" value="1"/>
</dbReference>
<comment type="subcellular location">
    <subcellularLocation>
        <location evidence="7">Cell membrane</location>
        <topology evidence="7">Single-pass membrane protein</topology>
    </subcellularLocation>
</comment>
<feature type="transmembrane region" description="Helical" evidence="7">
    <location>
        <begin position="20"/>
        <end position="40"/>
    </location>
</feature>
<gene>
    <name evidence="7 8" type="primary">mltG</name>
    <name evidence="8" type="ORF">H9830_12575</name>
</gene>
<comment type="catalytic activity">
    <reaction evidence="7">
        <text>a peptidoglycan chain = a peptidoglycan chain with N-acetyl-1,6-anhydromuramyl-[peptide] at the reducing end + a peptidoglycan chain with N-acetylglucosamine at the non-reducing end.</text>
        <dbReference type="EC" id="4.2.2.29"/>
    </reaction>
</comment>
<feature type="site" description="Important for catalytic activity" evidence="7">
    <location>
        <position position="235"/>
    </location>
</feature>
<dbReference type="EMBL" id="DXDC01000380">
    <property type="protein sequence ID" value="HIY67096.1"/>
    <property type="molecule type" value="Genomic_DNA"/>
</dbReference>
<name>A0A9D2C9D4_9MICO</name>
<evidence type="ECO:0000313" key="8">
    <source>
        <dbReference type="EMBL" id="HIY67096.1"/>
    </source>
</evidence>
<comment type="function">
    <text evidence="7">Functions as a peptidoglycan terminase that cleaves nascent peptidoglycan strands endolytically to terminate their elongation.</text>
</comment>
<evidence type="ECO:0000256" key="7">
    <source>
        <dbReference type="HAMAP-Rule" id="MF_02065"/>
    </source>
</evidence>
<dbReference type="InterPro" id="IPR003770">
    <property type="entry name" value="MLTG-like"/>
</dbReference>
<comment type="caution">
    <text evidence="8">The sequence shown here is derived from an EMBL/GenBank/DDBJ whole genome shotgun (WGS) entry which is preliminary data.</text>
</comment>
<dbReference type="GO" id="GO:0071555">
    <property type="term" value="P:cell wall organization"/>
    <property type="evidence" value="ECO:0007669"/>
    <property type="project" value="UniProtKB-KW"/>
</dbReference>
<evidence type="ECO:0000313" key="9">
    <source>
        <dbReference type="Proteomes" id="UP000824005"/>
    </source>
</evidence>
<keyword evidence="6 7" id="KW-0961">Cell wall biogenesis/degradation</keyword>
<keyword evidence="3 7" id="KW-1133">Transmembrane helix</keyword>
<dbReference type="HAMAP" id="MF_02065">
    <property type="entry name" value="MltG"/>
    <property type="match status" value="1"/>
</dbReference>
<dbReference type="Proteomes" id="UP000824005">
    <property type="component" value="Unassembled WGS sequence"/>
</dbReference>
<evidence type="ECO:0000256" key="5">
    <source>
        <dbReference type="ARBA" id="ARBA00023239"/>
    </source>
</evidence>